<evidence type="ECO:0000256" key="2">
    <source>
        <dbReference type="HAMAP-Rule" id="MF_02087"/>
    </source>
</evidence>
<dbReference type="AlphaFoldDB" id="A0A378IC44"/>
<sequence>MNQKMTIAERIIRVEADIVRLETDYHRVPGSITLLAVSKTQPPNAIREAYAAGLRHFGENYWQEAEQKIQALHDLAIHWHFIGAIQSNKAAAIARQVEWVHSLDREKTARLLALHRPASMPPLNICIQVNLDDETSKSGVKPDEILPLAQLITELPGLQLRGLMAIPLPRPDKTGQYQSLQRLKQLLDRVNEKTGLALDTLSMGMTDDLAAAIRAGSTIVRIGRAIFGDRL</sequence>
<evidence type="ECO:0000259" key="5">
    <source>
        <dbReference type="Pfam" id="PF01168"/>
    </source>
</evidence>
<comment type="similarity">
    <text evidence="2 4">Belongs to the pyridoxal phosphate-binding protein YggS/PROSC family.</text>
</comment>
<feature type="domain" description="Alanine racemase N-terminal" evidence="5">
    <location>
        <begin position="33"/>
        <end position="230"/>
    </location>
</feature>
<dbReference type="EMBL" id="LNXT01000019">
    <property type="protein sequence ID" value="KTC71763.1"/>
    <property type="molecule type" value="Genomic_DNA"/>
</dbReference>
<gene>
    <name evidence="7" type="primary">yggS</name>
    <name evidence="6" type="ORF">Lbir_1618</name>
    <name evidence="7" type="ORF">NCTC12437_02185</name>
</gene>
<evidence type="ECO:0000256" key="3">
    <source>
        <dbReference type="PIRSR" id="PIRSR004848-1"/>
    </source>
</evidence>
<keyword evidence="1 2" id="KW-0663">Pyridoxal phosphate</keyword>
<dbReference type="PIRSF" id="PIRSF004848">
    <property type="entry name" value="YBL036c_PLPDEIII"/>
    <property type="match status" value="1"/>
</dbReference>
<name>A0A378IC44_9GAMM</name>
<dbReference type="NCBIfam" id="TIGR00044">
    <property type="entry name" value="YggS family pyridoxal phosphate-dependent enzyme"/>
    <property type="match status" value="1"/>
</dbReference>
<dbReference type="Proteomes" id="UP000054735">
    <property type="component" value="Unassembled WGS sequence"/>
</dbReference>
<organism evidence="7 9">
    <name type="scientific">Legionella birminghamensis</name>
    <dbReference type="NCBI Taxonomy" id="28083"/>
    <lineage>
        <taxon>Bacteria</taxon>
        <taxon>Pseudomonadati</taxon>
        <taxon>Pseudomonadota</taxon>
        <taxon>Gammaproteobacteria</taxon>
        <taxon>Legionellales</taxon>
        <taxon>Legionellaceae</taxon>
        <taxon>Legionella</taxon>
    </lineage>
</organism>
<dbReference type="Proteomes" id="UP000255066">
    <property type="component" value="Unassembled WGS sequence"/>
</dbReference>
<evidence type="ECO:0000313" key="6">
    <source>
        <dbReference type="EMBL" id="KTC71763.1"/>
    </source>
</evidence>
<dbReference type="CDD" id="cd06824">
    <property type="entry name" value="PLPDE_III_Yggs_like"/>
    <property type="match status" value="1"/>
</dbReference>
<proteinExistence type="inferred from homology"/>
<reference evidence="7 9" key="2">
    <citation type="submission" date="2018-06" db="EMBL/GenBank/DDBJ databases">
        <authorList>
            <consortium name="Pathogen Informatics"/>
            <person name="Doyle S."/>
        </authorList>
    </citation>
    <scope>NUCLEOTIDE SEQUENCE [LARGE SCALE GENOMIC DNA]</scope>
    <source>
        <strain evidence="7 9">NCTC12437</strain>
    </source>
</reference>
<dbReference type="PANTHER" id="PTHR10146:SF14">
    <property type="entry name" value="PYRIDOXAL PHOSPHATE HOMEOSTASIS PROTEIN"/>
    <property type="match status" value="1"/>
</dbReference>
<dbReference type="PROSITE" id="PS01211">
    <property type="entry name" value="UPF0001"/>
    <property type="match status" value="1"/>
</dbReference>
<reference evidence="6 8" key="1">
    <citation type="submission" date="2015-11" db="EMBL/GenBank/DDBJ databases">
        <title>Genomic analysis of 38 Legionella species identifies large and diverse effector repertoires.</title>
        <authorList>
            <person name="Burstein D."/>
            <person name="Amaro F."/>
            <person name="Zusman T."/>
            <person name="Lifshitz Z."/>
            <person name="Cohen O."/>
            <person name="Gilbert J.A."/>
            <person name="Pupko T."/>
            <person name="Shuman H.A."/>
            <person name="Segal G."/>
        </authorList>
    </citation>
    <scope>NUCLEOTIDE SEQUENCE [LARGE SCALE GENOMIC DNA]</scope>
    <source>
        <strain evidence="6 8">CDC#1407-AL-14</strain>
    </source>
</reference>
<dbReference type="PANTHER" id="PTHR10146">
    <property type="entry name" value="PROLINE SYNTHETASE CO-TRANSCRIBED BACTERIAL HOMOLOG PROTEIN"/>
    <property type="match status" value="1"/>
</dbReference>
<dbReference type="EMBL" id="UGNW01000001">
    <property type="protein sequence ID" value="STX32400.1"/>
    <property type="molecule type" value="Genomic_DNA"/>
</dbReference>
<dbReference type="InterPro" id="IPR011078">
    <property type="entry name" value="PyrdxlP_homeostasis"/>
</dbReference>
<comment type="function">
    <text evidence="2">Pyridoxal 5'-phosphate (PLP)-binding protein, which is involved in PLP homeostasis.</text>
</comment>
<accession>A0A378IC44</accession>
<dbReference type="GO" id="GO:0030170">
    <property type="term" value="F:pyridoxal phosphate binding"/>
    <property type="evidence" value="ECO:0007669"/>
    <property type="project" value="UniProtKB-UniRule"/>
</dbReference>
<protein>
    <recommendedName>
        <fullName evidence="2">Pyridoxal phosphate homeostasis protein</fullName>
        <shortName evidence="2">PLP homeostasis protein</shortName>
    </recommendedName>
</protein>
<evidence type="ECO:0000313" key="9">
    <source>
        <dbReference type="Proteomes" id="UP000255066"/>
    </source>
</evidence>
<dbReference type="Pfam" id="PF01168">
    <property type="entry name" value="Ala_racemase_N"/>
    <property type="match status" value="1"/>
</dbReference>
<dbReference type="STRING" id="28083.Lbir_1618"/>
<keyword evidence="8" id="KW-1185">Reference proteome</keyword>
<evidence type="ECO:0000313" key="8">
    <source>
        <dbReference type="Proteomes" id="UP000054735"/>
    </source>
</evidence>
<evidence type="ECO:0000256" key="4">
    <source>
        <dbReference type="RuleBase" id="RU004514"/>
    </source>
</evidence>
<evidence type="ECO:0000256" key="1">
    <source>
        <dbReference type="ARBA" id="ARBA00022898"/>
    </source>
</evidence>
<dbReference type="InterPro" id="IPR029066">
    <property type="entry name" value="PLP-binding_barrel"/>
</dbReference>
<dbReference type="Gene3D" id="3.20.20.10">
    <property type="entry name" value="Alanine racemase"/>
    <property type="match status" value="1"/>
</dbReference>
<dbReference type="HAMAP" id="MF_02087">
    <property type="entry name" value="PLP_homeostasis"/>
    <property type="match status" value="1"/>
</dbReference>
<feature type="modified residue" description="N6-(pyridoxal phosphate)lysine" evidence="2 3">
    <location>
        <position position="39"/>
    </location>
</feature>
<dbReference type="InterPro" id="IPR001608">
    <property type="entry name" value="Ala_racemase_N"/>
</dbReference>
<dbReference type="SUPFAM" id="SSF51419">
    <property type="entry name" value="PLP-binding barrel"/>
    <property type="match status" value="1"/>
</dbReference>
<evidence type="ECO:0000313" key="7">
    <source>
        <dbReference type="EMBL" id="STX32400.1"/>
    </source>
</evidence>
<comment type="cofactor">
    <cofactor evidence="3">
        <name>pyridoxal 5'-phosphate</name>
        <dbReference type="ChEBI" id="CHEBI:597326"/>
    </cofactor>
</comment>